<accession>A0A085MTK6</accession>
<dbReference type="PANTHER" id="PTHR47331">
    <property type="entry name" value="PHD-TYPE DOMAIN-CONTAINING PROTEIN"/>
    <property type="match status" value="1"/>
</dbReference>
<dbReference type="Proteomes" id="UP000030758">
    <property type="component" value="Unassembled WGS sequence"/>
</dbReference>
<evidence type="ECO:0008006" key="2">
    <source>
        <dbReference type="Google" id="ProtNLM"/>
    </source>
</evidence>
<gene>
    <name evidence="1" type="ORF">M514_27256</name>
</gene>
<sequence length="277" mass="31171">MLPLECGPSRMWPLARAAESHRSLGRPTPSKQLIIGTNTIDRVSICLSVVPVYVGVGSWSVATFALLDPGSQGTLLTDEMSCRLNLTRKPSNVHVSTFHGHDPSLRVCSLDFVIRGRSGKQQFNIKGALVVPSLNLSCRTVDWSREKNKWPHLKDLPLDAINYENVSVLIGADNIELIQRLALRKPLRKGEPFGVLTPLGWTVIGRLPQAFRPFQKFAQRTVNEIIVTKDDQLQAELEIYEPFWRTESFGAKLIAECRNMNPRAVEWRSAFRFVNGR</sequence>
<dbReference type="PANTHER" id="PTHR47331:SF5">
    <property type="entry name" value="RIBONUCLEASE H"/>
    <property type="match status" value="1"/>
</dbReference>
<proteinExistence type="predicted"/>
<organism evidence="1">
    <name type="scientific">Trichuris suis</name>
    <name type="common">pig whipworm</name>
    <dbReference type="NCBI Taxonomy" id="68888"/>
    <lineage>
        <taxon>Eukaryota</taxon>
        <taxon>Metazoa</taxon>
        <taxon>Ecdysozoa</taxon>
        <taxon>Nematoda</taxon>
        <taxon>Enoplea</taxon>
        <taxon>Dorylaimia</taxon>
        <taxon>Trichinellida</taxon>
        <taxon>Trichuridae</taxon>
        <taxon>Trichuris</taxon>
    </lineage>
</organism>
<reference evidence="1" key="1">
    <citation type="journal article" date="2014" name="Nat. Genet.">
        <title>Genome and transcriptome of the porcine whipworm Trichuris suis.</title>
        <authorList>
            <person name="Jex A.R."/>
            <person name="Nejsum P."/>
            <person name="Schwarz E.M."/>
            <person name="Hu L."/>
            <person name="Young N.D."/>
            <person name="Hall R.S."/>
            <person name="Korhonen P.K."/>
            <person name="Liao S."/>
            <person name="Thamsborg S."/>
            <person name="Xia J."/>
            <person name="Xu P."/>
            <person name="Wang S."/>
            <person name="Scheerlinck J.P."/>
            <person name="Hofmann A."/>
            <person name="Sternberg P.W."/>
            <person name="Wang J."/>
            <person name="Gasser R.B."/>
        </authorList>
    </citation>
    <scope>NUCLEOTIDE SEQUENCE [LARGE SCALE GENOMIC DNA]</scope>
    <source>
        <strain evidence="1">DCEP-RM93F</strain>
    </source>
</reference>
<protein>
    <recommendedName>
        <fullName evidence="2">Peptidase aspartic putative domain-containing protein</fullName>
    </recommendedName>
</protein>
<dbReference type="AlphaFoldDB" id="A0A085MTK6"/>
<name>A0A085MTK6_9BILA</name>
<evidence type="ECO:0000313" key="1">
    <source>
        <dbReference type="EMBL" id="KFD60552.1"/>
    </source>
</evidence>
<feature type="non-terminal residue" evidence="1">
    <location>
        <position position="277"/>
    </location>
</feature>
<dbReference type="EMBL" id="KL367661">
    <property type="protein sequence ID" value="KFD60552.1"/>
    <property type="molecule type" value="Genomic_DNA"/>
</dbReference>